<comment type="caution">
    <text evidence="1">The sequence shown here is derived from an EMBL/GenBank/DDBJ whole genome shotgun (WGS) entry which is preliminary data.</text>
</comment>
<dbReference type="EMBL" id="SIJB01000027">
    <property type="protein sequence ID" value="NBI29677.1"/>
    <property type="molecule type" value="Genomic_DNA"/>
</dbReference>
<proteinExistence type="predicted"/>
<accession>A0A6N9Q4D9</accession>
<reference evidence="1 2" key="1">
    <citation type="submission" date="2019-01" db="EMBL/GenBank/DDBJ databases">
        <title>Chengkuizengella sp. nov., isolated from deep-sea sediment of East Pacific Ocean.</title>
        <authorList>
            <person name="Yang J."/>
            <person name="Lai Q."/>
            <person name="Shao Z."/>
        </authorList>
    </citation>
    <scope>NUCLEOTIDE SEQUENCE [LARGE SCALE GENOMIC DNA]</scope>
    <source>
        <strain evidence="1 2">YPA3-1-1</strain>
    </source>
</reference>
<evidence type="ECO:0000313" key="1">
    <source>
        <dbReference type="EMBL" id="NBI29677.1"/>
    </source>
</evidence>
<dbReference type="Gene3D" id="3.90.70.10">
    <property type="entry name" value="Cysteine proteinases"/>
    <property type="match status" value="1"/>
</dbReference>
<dbReference type="RefSeq" id="WP_160646484.1">
    <property type="nucleotide sequence ID" value="NZ_SIJB01000027.1"/>
</dbReference>
<dbReference type="AlphaFoldDB" id="A0A6N9Q4D9"/>
<evidence type="ECO:0008006" key="3">
    <source>
        <dbReference type="Google" id="ProtNLM"/>
    </source>
</evidence>
<dbReference type="OrthoDB" id="8065844at2"/>
<name>A0A6N9Q4D9_9BACL</name>
<organism evidence="1 2">
    <name type="scientific">Chengkuizengella marina</name>
    <dbReference type="NCBI Taxonomy" id="2507566"/>
    <lineage>
        <taxon>Bacteria</taxon>
        <taxon>Bacillati</taxon>
        <taxon>Bacillota</taxon>
        <taxon>Bacilli</taxon>
        <taxon>Bacillales</taxon>
        <taxon>Paenibacillaceae</taxon>
        <taxon>Chengkuizengella</taxon>
    </lineage>
</organism>
<evidence type="ECO:0000313" key="2">
    <source>
        <dbReference type="Proteomes" id="UP000448943"/>
    </source>
</evidence>
<gene>
    <name evidence="1" type="ORF">ERL59_11975</name>
</gene>
<protein>
    <recommendedName>
        <fullName evidence="3">Butirosin biosynthesis protein H, N-terminal</fullName>
    </recommendedName>
</protein>
<sequence>MNSYIGNGAYCYANSAAMLLSSIGENISPSLIEVLSGFSLGASIFDDLIYFDDCTSSPDKAINVAFETLGFKVKENASLEKESIPLKELKLSLSNSVVMLGPLDMGYLTYLPNHKFLGGADHYVLAIEINDYEILLHDPAGYPFVSLSLNQLEKAWRADQIHYKRGHFRYWHAPKRTSNLTQEDIYVKAIQNFKKIYLNQQNVDHKSEFGKEAILFKSKQLRRQNISEKEIGHLIFFALPLAARRAHDFSLFFINKNDHIAKLKETQSKLFGQCHSFATSNLWNSVADKFVQLADIEEEIRKEILNL</sequence>
<keyword evidence="2" id="KW-1185">Reference proteome</keyword>
<dbReference type="Proteomes" id="UP000448943">
    <property type="component" value="Unassembled WGS sequence"/>
</dbReference>